<keyword evidence="4 7" id="KW-1133">Transmembrane helix</keyword>
<organism evidence="10 11">
    <name type="scientific">Trametes pubescens</name>
    <name type="common">White-rot fungus</name>
    <dbReference type="NCBI Taxonomy" id="154538"/>
    <lineage>
        <taxon>Eukaryota</taxon>
        <taxon>Fungi</taxon>
        <taxon>Dikarya</taxon>
        <taxon>Basidiomycota</taxon>
        <taxon>Agaricomycotina</taxon>
        <taxon>Agaricomycetes</taxon>
        <taxon>Polyporales</taxon>
        <taxon>Polyporaceae</taxon>
        <taxon>Trametes</taxon>
    </lineage>
</organism>
<feature type="domain" description="SPX" evidence="9">
    <location>
        <begin position="1"/>
        <end position="479"/>
    </location>
</feature>
<name>A0A1M2VMK1_TRAPU</name>
<dbReference type="GO" id="GO:0005794">
    <property type="term" value="C:Golgi apparatus"/>
    <property type="evidence" value="ECO:0007669"/>
    <property type="project" value="TreeGrafter"/>
</dbReference>
<comment type="subcellular location">
    <subcellularLocation>
        <location evidence="1">Membrane</location>
        <topology evidence="1">Multi-pass membrane protein</topology>
    </subcellularLocation>
</comment>
<comment type="caution">
    <text evidence="10">The sequence shown here is derived from an EMBL/GenBank/DDBJ whole genome shotgun (WGS) entry which is preliminary data.</text>
</comment>
<evidence type="ECO:0000259" key="9">
    <source>
        <dbReference type="PROSITE" id="PS51382"/>
    </source>
</evidence>
<feature type="domain" description="EXS" evidence="8">
    <location>
        <begin position="732"/>
        <end position="926"/>
    </location>
</feature>
<feature type="region of interest" description="Disordered" evidence="6">
    <location>
        <begin position="917"/>
        <end position="960"/>
    </location>
</feature>
<dbReference type="PANTHER" id="PTHR10783">
    <property type="entry name" value="XENOTROPIC AND POLYTROPIC RETROVIRUS RECEPTOR 1-RELATED"/>
    <property type="match status" value="1"/>
</dbReference>
<dbReference type="EMBL" id="MNAD01001009">
    <property type="protein sequence ID" value="OJT08825.1"/>
    <property type="molecule type" value="Genomic_DNA"/>
</dbReference>
<evidence type="ECO:0000259" key="8">
    <source>
        <dbReference type="PROSITE" id="PS51380"/>
    </source>
</evidence>
<keyword evidence="11" id="KW-1185">Reference proteome</keyword>
<feature type="compositionally biased region" description="Low complexity" evidence="6">
    <location>
        <begin position="311"/>
        <end position="322"/>
    </location>
</feature>
<evidence type="ECO:0000313" key="10">
    <source>
        <dbReference type="EMBL" id="OJT08825.1"/>
    </source>
</evidence>
<feature type="region of interest" description="Disordered" evidence="6">
    <location>
        <begin position="278"/>
        <end position="361"/>
    </location>
</feature>
<feature type="transmembrane region" description="Helical" evidence="7">
    <location>
        <begin position="846"/>
        <end position="865"/>
    </location>
</feature>
<feature type="transmembrane region" description="Helical" evidence="7">
    <location>
        <begin position="766"/>
        <end position="787"/>
    </location>
</feature>
<dbReference type="GO" id="GO:0006817">
    <property type="term" value="P:phosphate ion transport"/>
    <property type="evidence" value="ECO:0007669"/>
    <property type="project" value="TreeGrafter"/>
</dbReference>
<dbReference type="Proteomes" id="UP000184267">
    <property type="component" value="Unassembled WGS sequence"/>
</dbReference>
<dbReference type="PROSITE" id="PS51382">
    <property type="entry name" value="SPX"/>
    <property type="match status" value="1"/>
</dbReference>
<dbReference type="GO" id="GO:0005886">
    <property type="term" value="C:plasma membrane"/>
    <property type="evidence" value="ECO:0007669"/>
    <property type="project" value="TreeGrafter"/>
</dbReference>
<feature type="transmembrane region" description="Helical" evidence="7">
    <location>
        <begin position="738"/>
        <end position="754"/>
    </location>
</feature>
<feature type="region of interest" description="Disordered" evidence="6">
    <location>
        <begin position="37"/>
        <end position="145"/>
    </location>
</feature>
<dbReference type="AlphaFoldDB" id="A0A1M2VMK1"/>
<feature type="region of interest" description="Disordered" evidence="6">
    <location>
        <begin position="378"/>
        <end position="416"/>
    </location>
</feature>
<feature type="compositionally biased region" description="Low complexity" evidence="6">
    <location>
        <begin position="76"/>
        <end position="86"/>
    </location>
</feature>
<dbReference type="GO" id="GO:0000822">
    <property type="term" value="F:inositol hexakisphosphate binding"/>
    <property type="evidence" value="ECO:0007669"/>
    <property type="project" value="TreeGrafter"/>
</dbReference>
<comment type="similarity">
    <text evidence="2">Belongs to the SYG1 (TC 2.A.94) family.</text>
</comment>
<accession>A0A1M2VMK1</accession>
<dbReference type="OrthoDB" id="9970435at2759"/>
<evidence type="ECO:0000256" key="4">
    <source>
        <dbReference type="ARBA" id="ARBA00022989"/>
    </source>
</evidence>
<feature type="transmembrane region" description="Helical" evidence="7">
    <location>
        <begin position="799"/>
        <end position="819"/>
    </location>
</feature>
<feature type="transmembrane region" description="Helical" evidence="7">
    <location>
        <begin position="648"/>
        <end position="669"/>
    </location>
</feature>
<dbReference type="InterPro" id="IPR004331">
    <property type="entry name" value="SPX_dom"/>
</dbReference>
<dbReference type="Pfam" id="PF03105">
    <property type="entry name" value="SPX"/>
    <property type="match status" value="1"/>
</dbReference>
<evidence type="ECO:0000256" key="7">
    <source>
        <dbReference type="SAM" id="Phobius"/>
    </source>
</evidence>
<dbReference type="Pfam" id="PF03124">
    <property type="entry name" value="EXS"/>
    <property type="match status" value="1"/>
</dbReference>
<dbReference type="GO" id="GO:0016036">
    <property type="term" value="P:cellular response to phosphate starvation"/>
    <property type="evidence" value="ECO:0007669"/>
    <property type="project" value="TreeGrafter"/>
</dbReference>
<dbReference type="PROSITE" id="PS51380">
    <property type="entry name" value="EXS"/>
    <property type="match status" value="1"/>
</dbReference>
<dbReference type="PANTHER" id="PTHR10783:SF103">
    <property type="entry name" value="SOLUTE CARRIER FAMILY 53 MEMBER 1"/>
    <property type="match status" value="1"/>
</dbReference>
<gene>
    <name evidence="10" type="ORF">TRAPUB_252</name>
</gene>
<evidence type="ECO:0000256" key="1">
    <source>
        <dbReference type="ARBA" id="ARBA00004141"/>
    </source>
</evidence>
<keyword evidence="5 7" id="KW-0472">Membrane</keyword>
<reference evidence="10 11" key="1">
    <citation type="submission" date="2016-10" db="EMBL/GenBank/DDBJ databases">
        <title>Genome sequence of the basidiomycete white-rot fungus Trametes pubescens.</title>
        <authorList>
            <person name="Makela M.R."/>
            <person name="Granchi Z."/>
            <person name="Peng M."/>
            <person name="De Vries R.P."/>
            <person name="Grigoriev I."/>
            <person name="Riley R."/>
            <person name="Hilden K."/>
        </authorList>
    </citation>
    <scope>NUCLEOTIDE SEQUENCE [LARGE SCALE GENOMIC DNA]</scope>
    <source>
        <strain evidence="10 11">FBCC735</strain>
    </source>
</reference>
<evidence type="ECO:0000256" key="3">
    <source>
        <dbReference type="ARBA" id="ARBA00022692"/>
    </source>
</evidence>
<feature type="transmembrane region" description="Helical" evidence="7">
    <location>
        <begin position="570"/>
        <end position="595"/>
    </location>
</feature>
<dbReference type="InterPro" id="IPR004342">
    <property type="entry name" value="EXS_C"/>
</dbReference>
<evidence type="ECO:0000256" key="5">
    <source>
        <dbReference type="ARBA" id="ARBA00023136"/>
    </source>
</evidence>
<dbReference type="CDD" id="cd14475">
    <property type="entry name" value="SPX_SYG1_like"/>
    <property type="match status" value="1"/>
</dbReference>
<feature type="transmembrane region" description="Helical" evidence="7">
    <location>
        <begin position="616"/>
        <end position="636"/>
    </location>
</feature>
<dbReference type="STRING" id="154538.A0A1M2VMK1"/>
<protein>
    <submittedName>
        <fullName evidence="10">Phosphate transporter PHO1</fullName>
    </submittedName>
</protein>
<sequence length="960" mass="108802">MKFARYLEETQTPEWKKAYIDYRGLKKRITAIRRAHLAQAATSSEEDDGPTLSPLGRSSTNQGFEHERSLSRRSVRTISTSSRVGSLPSPFDPDATPAPKAKSDEETEERTEYSNGIPEGGEEEIGASPILQATTSEPVAPLRTRGRSATVTSMIGRAFSTHIPQRANSQKGSAGIEQAGPRFDLRHPIPLMDLLPQLSPVERAYFDKLDEELDKIDSFYCEREREMRHRAHLLKEQLQELQDHRRAFYEAHPTAAVPYSWFPLPLPAPSIPSLIHRRKARPARPTNPKGAKSWKQSPSGGGSDESDDTRAVTVAEAVVEPAIPKSADKQTDSGSGEDEVTKDGNNSSPEGTLGRSRWRSSGAAKSVQALFQFIPAPVLGEDGHKKGSDGDEEVDGEQSRHAHFSGTHGRNAPGRAPAMKYDPEEYQHAKKQLKKAVLECYRGLELLNNYRTLNMIGFRKALKKFEKVTNIPAQQAYTKEKIEPSAFSSGATVDSLIRDMEALFAARFARGDKKKALARLRGGAKHTSHHFSTFRTGMFLGLAVPALADGLYRSFRTDTRDAIQGWDALMYIYAVFFVPTLFTLLVGTNLLVWSHSRINYVFIFELDIRTRMDHRVYFEMPAFLLSLLCYAFWLSFARVGADNVAPTTWPLLWLAFAALVMFNPMPTMFKPSRWWLIKNVGKLLTSGMHRVEFADFWMGDQFCSLVFTLSNLYFVGCIYASGIDDTWRRCTANPGPRWGITFLLASLPLVVRLVQSVKRWVDSRLITHLINGGKYGSGILYYLFYFLWRQQGGQRGPIFVVWCIFATNYSLYAGAWDLLMDWSLMRPHTPYPFLRPNLLYTNHIPFYYFAIVTNTLIRFIWVFYIPKNGPDFIIRTFIAAMLEALRRWQWNFLRLENEHLGNIDQYRVTREVPLPYSYDDPSHESDGDEEEDDHKSATSKTWKRGRRATASDNTAAEVDA</sequence>
<keyword evidence="3 7" id="KW-0812">Transmembrane</keyword>
<evidence type="ECO:0000313" key="11">
    <source>
        <dbReference type="Proteomes" id="UP000184267"/>
    </source>
</evidence>
<dbReference type="OMA" id="ETSHFYT"/>
<evidence type="ECO:0000256" key="2">
    <source>
        <dbReference type="ARBA" id="ARBA00009665"/>
    </source>
</evidence>
<proteinExistence type="inferred from homology"/>
<evidence type="ECO:0000256" key="6">
    <source>
        <dbReference type="SAM" id="MobiDB-lite"/>
    </source>
</evidence>